<evidence type="ECO:0000313" key="9">
    <source>
        <dbReference type="EMBL" id="OAT76624.1"/>
    </source>
</evidence>
<keyword evidence="6 7" id="KW-0472">Membrane</keyword>
<keyword evidence="7" id="KW-0997">Cell inner membrane</keyword>
<keyword evidence="10" id="KW-1185">Reference proteome</keyword>
<feature type="transmembrane region" description="Helical" evidence="7">
    <location>
        <begin position="56"/>
        <end position="79"/>
    </location>
</feature>
<feature type="transmembrane region" description="Helical" evidence="7">
    <location>
        <begin position="148"/>
        <end position="166"/>
    </location>
</feature>
<dbReference type="EMBL" id="LYRP01000022">
    <property type="protein sequence ID" value="OAT76624.1"/>
    <property type="molecule type" value="Genomic_DNA"/>
</dbReference>
<organism evidence="9 10">
    <name type="scientific">Mangrovibacter phragmitis</name>
    <dbReference type="NCBI Taxonomy" id="1691903"/>
    <lineage>
        <taxon>Bacteria</taxon>
        <taxon>Pseudomonadati</taxon>
        <taxon>Pseudomonadota</taxon>
        <taxon>Gammaproteobacteria</taxon>
        <taxon>Enterobacterales</taxon>
        <taxon>Enterobacteriaceae</taxon>
        <taxon>Mangrovibacter</taxon>
    </lineage>
</organism>
<dbReference type="GO" id="GO:0005886">
    <property type="term" value="C:plasma membrane"/>
    <property type="evidence" value="ECO:0007669"/>
    <property type="project" value="UniProtKB-SubCell"/>
</dbReference>
<dbReference type="Proteomes" id="UP000078225">
    <property type="component" value="Unassembled WGS sequence"/>
</dbReference>
<dbReference type="PANTHER" id="PTHR30353:SF15">
    <property type="entry name" value="INNER MEMBRANE PROTEIN YABI"/>
    <property type="match status" value="1"/>
</dbReference>
<evidence type="ECO:0000256" key="7">
    <source>
        <dbReference type="RuleBase" id="RU367016"/>
    </source>
</evidence>
<proteinExistence type="inferred from homology"/>
<dbReference type="RefSeq" id="WP_064598767.1">
    <property type="nucleotide sequence ID" value="NZ_CP134782.1"/>
</dbReference>
<comment type="caution">
    <text evidence="9">The sequence shown here is derived from an EMBL/GenBank/DDBJ whole genome shotgun (WGS) entry which is preliminary data.</text>
</comment>
<evidence type="ECO:0000256" key="3">
    <source>
        <dbReference type="ARBA" id="ARBA00022475"/>
    </source>
</evidence>
<feature type="transmembrane region" description="Helical" evidence="7">
    <location>
        <begin position="178"/>
        <end position="198"/>
    </location>
</feature>
<dbReference type="InterPro" id="IPR032816">
    <property type="entry name" value="VTT_dom"/>
</dbReference>
<evidence type="ECO:0000256" key="6">
    <source>
        <dbReference type="ARBA" id="ARBA00023136"/>
    </source>
</evidence>
<keyword evidence="4 7" id="KW-0812">Transmembrane</keyword>
<dbReference type="STRING" id="1691903.A9B99_09995"/>
<dbReference type="AlphaFoldDB" id="A0A1B7L2J2"/>
<evidence type="ECO:0000259" key="8">
    <source>
        <dbReference type="Pfam" id="PF09335"/>
    </source>
</evidence>
<evidence type="ECO:0000256" key="4">
    <source>
        <dbReference type="ARBA" id="ARBA00022692"/>
    </source>
</evidence>
<evidence type="ECO:0000313" key="10">
    <source>
        <dbReference type="Proteomes" id="UP000078225"/>
    </source>
</evidence>
<comment type="similarity">
    <text evidence="2 7">Belongs to the DedA family.</text>
</comment>
<sequence length="256" mass="28741">MYAFVEQLIAHSLTFALVIVLMVAFFESLALVGLLLPGTVFMAALGALIGSGNLPFWWAWGVGIIGCLAGDWVSFWIGWRFKRPLRNWSFLKKYKTLVDKTEMALHRHSTVTILIGRFVGPTRPLVPMLAGMLGLPVSRFARANIPGCLFWPPVYFLPGILAGAAIDIPTGENTGHFQWLLLVAAVVTWLALWLNWRLWRSERKPSGEIPEGRLPRERLMWLAPLASVCCLALVFLLVRHPLMPVYARILHQVIFG</sequence>
<reference evidence="10" key="1">
    <citation type="submission" date="2016-05" db="EMBL/GenBank/DDBJ databases">
        <authorList>
            <person name="Behera P."/>
            <person name="Vaishampayan P."/>
            <person name="Singh N."/>
            <person name="Raina V."/>
            <person name="Suar M."/>
            <person name="Pattnaik A."/>
            <person name="Rastogi G."/>
        </authorList>
    </citation>
    <scope>NUCLEOTIDE SEQUENCE [LARGE SCALE GENOMIC DNA]</scope>
    <source>
        <strain evidence="10">MP23</strain>
    </source>
</reference>
<feature type="transmembrane region" description="Helical" evidence="7">
    <location>
        <begin position="219"/>
        <end position="238"/>
    </location>
</feature>
<protein>
    <recommendedName>
        <fullName evidence="8">VTT domain-containing protein</fullName>
    </recommendedName>
</protein>
<keyword evidence="3" id="KW-1003">Cell membrane</keyword>
<evidence type="ECO:0000256" key="1">
    <source>
        <dbReference type="ARBA" id="ARBA00004651"/>
    </source>
</evidence>
<name>A0A1B7L2J2_9ENTR</name>
<gene>
    <name evidence="9" type="ORF">A9B99_09995</name>
</gene>
<dbReference type="Pfam" id="PF09335">
    <property type="entry name" value="VTT_dom"/>
    <property type="match status" value="1"/>
</dbReference>
<dbReference type="OrthoDB" id="9780918at2"/>
<feature type="transmembrane region" description="Helical" evidence="7">
    <location>
        <begin position="12"/>
        <end position="36"/>
    </location>
</feature>
<keyword evidence="5 7" id="KW-1133">Transmembrane helix</keyword>
<dbReference type="InterPro" id="IPR032818">
    <property type="entry name" value="DedA-like"/>
</dbReference>
<feature type="domain" description="VTT" evidence="8">
    <location>
        <begin position="36"/>
        <end position="159"/>
    </location>
</feature>
<accession>A0A1B7L2J2</accession>
<evidence type="ECO:0000256" key="5">
    <source>
        <dbReference type="ARBA" id="ARBA00022989"/>
    </source>
</evidence>
<evidence type="ECO:0000256" key="2">
    <source>
        <dbReference type="ARBA" id="ARBA00010792"/>
    </source>
</evidence>
<dbReference type="PANTHER" id="PTHR30353">
    <property type="entry name" value="INNER MEMBRANE PROTEIN DEDA-RELATED"/>
    <property type="match status" value="1"/>
</dbReference>
<comment type="subcellular location">
    <subcellularLocation>
        <location evidence="7">Cell inner membrane</location>
        <topology evidence="7">Multi-pass membrane protein</topology>
    </subcellularLocation>
    <subcellularLocation>
        <location evidence="1">Cell membrane</location>
        <topology evidence="1">Multi-pass membrane protein</topology>
    </subcellularLocation>
</comment>